<organism evidence="3 4">
    <name type="scientific">Neonectria magnoliae</name>
    <dbReference type="NCBI Taxonomy" id="2732573"/>
    <lineage>
        <taxon>Eukaryota</taxon>
        <taxon>Fungi</taxon>
        <taxon>Dikarya</taxon>
        <taxon>Ascomycota</taxon>
        <taxon>Pezizomycotina</taxon>
        <taxon>Sordariomycetes</taxon>
        <taxon>Hypocreomycetidae</taxon>
        <taxon>Hypocreales</taxon>
        <taxon>Nectriaceae</taxon>
        <taxon>Neonectria</taxon>
    </lineage>
</organism>
<evidence type="ECO:0000256" key="1">
    <source>
        <dbReference type="SAM" id="MobiDB-lite"/>
    </source>
</evidence>
<dbReference type="Gene3D" id="3.30.200.20">
    <property type="entry name" value="Phosphorylase Kinase, domain 1"/>
    <property type="match status" value="1"/>
</dbReference>
<comment type="caution">
    <text evidence="3">The sequence shown here is derived from an EMBL/GenBank/DDBJ whole genome shotgun (WGS) entry which is preliminary data.</text>
</comment>
<feature type="domain" description="Protein kinase" evidence="2">
    <location>
        <begin position="178"/>
        <end position="538"/>
    </location>
</feature>
<keyword evidence="4" id="KW-1185">Reference proteome</keyword>
<dbReference type="Pfam" id="PF00069">
    <property type="entry name" value="Pkinase"/>
    <property type="match status" value="1"/>
</dbReference>
<dbReference type="InterPro" id="IPR000719">
    <property type="entry name" value="Prot_kinase_dom"/>
</dbReference>
<evidence type="ECO:0000259" key="2">
    <source>
        <dbReference type="PROSITE" id="PS50011"/>
    </source>
</evidence>
<dbReference type="Pfam" id="PF07714">
    <property type="entry name" value="PK_Tyr_Ser-Thr"/>
    <property type="match status" value="1"/>
</dbReference>
<sequence>MSNRKAAKSTCPLKSFKGTIHRAQVISDYGSRPERFLPESSISRLVTEEKVKELMPAASSDLIRFVCREARRVFLTLVYCHNDLKSLLGIVKDFRHCGLSDKRFPIDDITKDKKCVEVMEEEVEDVQCSHDTSLDAFHDWDRFDISVFYEQQWHFASPVFRESQPKQILDKHSILPFTKVNREGKGGHFSEVSEAELRADHQDKIKQGKHIVRVAIKELKNNLESGYNVERAWKREVEALDKISDLRHQHLIHRIAALKLGIKHIIVFEWADKGSLRDVWQRNPNIHKTLDGERLFCLLEQFRGLAGALCALHATNRRTKTAMVTKSNTRDRREASKVDKENGVQINITNADSPNPPNGGGDEGSDSDLGSEGSAEEKHWRHGDLKPDNILIFSGGAEWLGILKIADLGLAKQHDYATNARFEQTDTKHTTLHYEAPEVVTKKMQPRSRRYDIWSMGCIVLESMTWLLYCHDVLQMLLKQNEQVKNARDTLYFTTTSDNPPVAEVSKTCRDWIDQILKQDPECNHSMATATRDLLELVRDKLLVVALPEKNTDPSRCRADAATLKHELDRIWKNAMNKESYLFARPNRINVNPPTPSKQTGNHLAIPTARMATSQQQLNENWDFLDDNAFALGLLGHLKIESSSALTRQSSALCDRCQRLDFWAADFVIEDSLHDLELKAQACEFCQLFIDTFILERSGTSQSTTIEVRRVRSSLTTNLNDTRGLSICQNTDEGLGLSGPTEDIQIGLPKLPSIESRPFFEILRQWVQDCDTHAECSLQGSRPRPTRMPTRLIDVDKENSNRVFVCSTELWEGQPEEIVKYVALSHPWGDVKYHDHFSSTSKNIHSRIKNGIAFAELPATFKDAVKVTRELDIRYLWIDSICIIQGNDGDFKEEAKHMETVFSSAYCVIAASRAKGTSAGFLNKRPDRKVVKFEKMLGNPFYVCEDIDDFQKDVIDGPLNKRGWVLQERALARRTIYFAERQTYWECGNGVRCETLTKMTNNKAAFLGDPDFPRVATNSTKGGQIRLYESLYKQYSTLQFTKAYDRPIAIAGLEQRLIRAFGEQGGYGIFERYFGRSLLWQRDTGMDQKPMKEIEFPSQRQYRMPSWSWMAYEGGITFMDLPFSGVQWEDEDQIRSPWTANDTSSSSWHTGDSDTRIYLAGRARDFDVALADKEIVYDKLVAPAGRAMKCVVIGSQKSEVAPNVATRKHYVLVVAAKPGSDEIHERVGVGSLCGSWICLDGPCLRVHIH</sequence>
<dbReference type="SUPFAM" id="SSF56112">
    <property type="entry name" value="Protein kinase-like (PK-like)"/>
    <property type="match status" value="1"/>
</dbReference>
<dbReference type="Gene3D" id="1.10.510.10">
    <property type="entry name" value="Transferase(Phosphotransferase) domain 1"/>
    <property type="match status" value="1"/>
</dbReference>
<dbReference type="InterPro" id="IPR001245">
    <property type="entry name" value="Ser-Thr/Tyr_kinase_cat_dom"/>
</dbReference>
<dbReference type="PANTHER" id="PTHR33112">
    <property type="entry name" value="DOMAIN PROTEIN, PUTATIVE-RELATED"/>
    <property type="match status" value="1"/>
</dbReference>
<dbReference type="InterPro" id="IPR011009">
    <property type="entry name" value="Kinase-like_dom_sf"/>
</dbReference>
<dbReference type="CDD" id="cd00180">
    <property type="entry name" value="PKc"/>
    <property type="match status" value="1"/>
</dbReference>
<feature type="region of interest" description="Disordered" evidence="1">
    <location>
        <begin position="321"/>
        <end position="380"/>
    </location>
</feature>
<evidence type="ECO:0000313" key="4">
    <source>
        <dbReference type="Proteomes" id="UP001498421"/>
    </source>
</evidence>
<proteinExistence type="predicted"/>
<dbReference type="PROSITE" id="PS50011">
    <property type="entry name" value="PROTEIN_KINASE_DOM"/>
    <property type="match status" value="1"/>
</dbReference>
<protein>
    <recommendedName>
        <fullName evidence="2">Protein kinase domain-containing protein</fullName>
    </recommendedName>
</protein>
<gene>
    <name evidence="3" type="ORF">QQZ08_008890</name>
</gene>
<dbReference type="Pfam" id="PF06985">
    <property type="entry name" value="HET"/>
    <property type="match status" value="1"/>
</dbReference>
<dbReference type="Proteomes" id="UP001498421">
    <property type="component" value="Unassembled WGS sequence"/>
</dbReference>
<dbReference type="SMART" id="SM00220">
    <property type="entry name" value="S_TKc"/>
    <property type="match status" value="1"/>
</dbReference>
<dbReference type="PANTHER" id="PTHR33112:SF10">
    <property type="entry name" value="TOL"/>
    <property type="match status" value="1"/>
</dbReference>
<reference evidence="3 4" key="1">
    <citation type="journal article" date="2025" name="Microbiol. Resour. Announc.">
        <title>Draft genome sequences for Neonectria magnoliae and Neonectria punicea, canker pathogens of Liriodendron tulipifera and Acer saccharum in West Virginia.</title>
        <authorList>
            <person name="Petronek H.M."/>
            <person name="Kasson M.T."/>
            <person name="Metheny A.M."/>
            <person name="Stauder C.M."/>
            <person name="Lovett B."/>
            <person name="Lynch S.C."/>
            <person name="Garnas J.R."/>
            <person name="Kasson L.R."/>
            <person name="Stajich J.E."/>
        </authorList>
    </citation>
    <scope>NUCLEOTIDE SEQUENCE [LARGE SCALE GENOMIC DNA]</scope>
    <source>
        <strain evidence="3 4">NRRL 64651</strain>
    </source>
</reference>
<evidence type="ECO:0000313" key="3">
    <source>
        <dbReference type="EMBL" id="KAK7423846.1"/>
    </source>
</evidence>
<dbReference type="InterPro" id="IPR010730">
    <property type="entry name" value="HET"/>
</dbReference>
<feature type="compositionally biased region" description="Basic and acidic residues" evidence="1">
    <location>
        <begin position="328"/>
        <end position="342"/>
    </location>
</feature>
<dbReference type="EMBL" id="JAZAVK010000095">
    <property type="protein sequence ID" value="KAK7423846.1"/>
    <property type="molecule type" value="Genomic_DNA"/>
</dbReference>
<name>A0ABR1HS38_9HYPO</name>
<accession>A0ABR1HS38</accession>